<dbReference type="RefSeq" id="WP_349092770.1">
    <property type="nucleotide sequence ID" value="NZ_JBBNGJ010000002.1"/>
</dbReference>
<dbReference type="InterPro" id="IPR008875">
    <property type="entry name" value="TraX"/>
</dbReference>
<dbReference type="EMBL" id="JBBNGJ010000002">
    <property type="protein sequence ID" value="MEQ2591853.1"/>
    <property type="molecule type" value="Genomic_DNA"/>
</dbReference>
<feature type="transmembrane region" description="Helical" evidence="1">
    <location>
        <begin position="179"/>
        <end position="202"/>
    </location>
</feature>
<keyword evidence="1" id="KW-0812">Transmembrane</keyword>
<feature type="transmembrane region" description="Helical" evidence="1">
    <location>
        <begin position="95"/>
        <end position="118"/>
    </location>
</feature>
<evidence type="ECO:0000313" key="2">
    <source>
        <dbReference type="EMBL" id="MEQ2591853.1"/>
    </source>
</evidence>
<name>A0ABV1I8Y4_9FIRM</name>
<protein>
    <submittedName>
        <fullName evidence="2">TraX family protein</fullName>
    </submittedName>
</protein>
<feature type="transmembrane region" description="Helical" evidence="1">
    <location>
        <begin position="43"/>
        <end position="60"/>
    </location>
</feature>
<organism evidence="2 3">
    <name type="scientific">Coprococcus aceti</name>
    <dbReference type="NCBI Taxonomy" id="2981786"/>
    <lineage>
        <taxon>Bacteria</taxon>
        <taxon>Bacillati</taxon>
        <taxon>Bacillota</taxon>
        <taxon>Clostridia</taxon>
        <taxon>Lachnospirales</taxon>
        <taxon>Lachnospiraceae</taxon>
        <taxon>Coprococcus</taxon>
    </lineage>
</organism>
<evidence type="ECO:0000256" key="1">
    <source>
        <dbReference type="SAM" id="Phobius"/>
    </source>
</evidence>
<dbReference type="Proteomes" id="UP001494672">
    <property type="component" value="Unassembled WGS sequence"/>
</dbReference>
<keyword evidence="1" id="KW-1133">Transmembrane helix</keyword>
<comment type="caution">
    <text evidence="2">The sequence shown here is derived from an EMBL/GenBank/DDBJ whole genome shotgun (WGS) entry which is preliminary data.</text>
</comment>
<feature type="transmembrane region" description="Helical" evidence="1">
    <location>
        <begin position="222"/>
        <end position="242"/>
    </location>
</feature>
<proteinExistence type="predicted"/>
<keyword evidence="3" id="KW-1185">Reference proteome</keyword>
<keyword evidence="1" id="KW-0472">Membrane</keyword>
<feature type="transmembrane region" description="Helical" evidence="1">
    <location>
        <begin position="130"/>
        <end position="159"/>
    </location>
</feature>
<accession>A0ABV1I8Y4</accession>
<reference evidence="2 3" key="1">
    <citation type="submission" date="2024-04" db="EMBL/GenBank/DDBJ databases">
        <title>Human intestinal bacterial collection.</title>
        <authorList>
            <person name="Pauvert C."/>
            <person name="Hitch T.C.A."/>
            <person name="Clavel T."/>
        </authorList>
    </citation>
    <scope>NUCLEOTIDE SEQUENCE [LARGE SCALE GENOMIC DNA]</scope>
    <source>
        <strain evidence="2 3">CLA-AA-H181</strain>
    </source>
</reference>
<gene>
    <name evidence="2" type="ORF">AAAU18_02865</name>
</gene>
<sequence length="243" mass="27938">MEYNEETEERGLRRLSSNALKLTACVCMAVDHIGIVFMDNNYIMRAVGRLAFPVFAFLLVQGLMRTSDVRRYLLRLGIFAVVSEIPFDLAMHDTIWYPGAQNILFTLTAGLFAIYAMDSRGPIGRWKVEIALAAALLAEFLRFDYGMAGVGIIVMFYLIEKERSGADAYTLAYFNKKQNIEIVVLSSLVYILCLGMNQLYALLAMIPVNMYSGERGRMKLKYFFYLFYPLHLLLIWFIWKIIH</sequence>
<evidence type="ECO:0000313" key="3">
    <source>
        <dbReference type="Proteomes" id="UP001494672"/>
    </source>
</evidence>
<dbReference type="Pfam" id="PF05857">
    <property type="entry name" value="TraX"/>
    <property type="match status" value="1"/>
</dbReference>